<accession>A0A0A9FRF2</accession>
<protein>
    <submittedName>
        <fullName evidence="1">Uncharacterized protein</fullName>
    </submittedName>
</protein>
<organism evidence="1">
    <name type="scientific">Arundo donax</name>
    <name type="common">Giant reed</name>
    <name type="synonym">Donax arundinaceus</name>
    <dbReference type="NCBI Taxonomy" id="35708"/>
    <lineage>
        <taxon>Eukaryota</taxon>
        <taxon>Viridiplantae</taxon>
        <taxon>Streptophyta</taxon>
        <taxon>Embryophyta</taxon>
        <taxon>Tracheophyta</taxon>
        <taxon>Spermatophyta</taxon>
        <taxon>Magnoliopsida</taxon>
        <taxon>Liliopsida</taxon>
        <taxon>Poales</taxon>
        <taxon>Poaceae</taxon>
        <taxon>PACMAD clade</taxon>
        <taxon>Arundinoideae</taxon>
        <taxon>Arundineae</taxon>
        <taxon>Arundo</taxon>
    </lineage>
</organism>
<reference evidence="1" key="1">
    <citation type="submission" date="2014-09" db="EMBL/GenBank/DDBJ databases">
        <authorList>
            <person name="Magalhaes I.L.F."/>
            <person name="Oliveira U."/>
            <person name="Santos F.R."/>
            <person name="Vidigal T.H.D.A."/>
            <person name="Brescovit A.D."/>
            <person name="Santos A.J."/>
        </authorList>
    </citation>
    <scope>NUCLEOTIDE SEQUENCE</scope>
    <source>
        <tissue evidence="1">Shoot tissue taken approximately 20 cm above the soil surface</tissue>
    </source>
</reference>
<proteinExistence type="predicted"/>
<sequence length="40" mass="4693">MNHLVQMWSSLLVHYTKQILLHYALLPQTGMLNLPLCQSR</sequence>
<evidence type="ECO:0000313" key="1">
    <source>
        <dbReference type="EMBL" id="JAE14862.1"/>
    </source>
</evidence>
<reference evidence="1" key="2">
    <citation type="journal article" date="2015" name="Data Brief">
        <title>Shoot transcriptome of the giant reed, Arundo donax.</title>
        <authorList>
            <person name="Barrero R.A."/>
            <person name="Guerrero F.D."/>
            <person name="Moolhuijzen P."/>
            <person name="Goolsby J.A."/>
            <person name="Tidwell J."/>
            <person name="Bellgard S.E."/>
            <person name="Bellgard M.I."/>
        </authorList>
    </citation>
    <scope>NUCLEOTIDE SEQUENCE</scope>
    <source>
        <tissue evidence="1">Shoot tissue taken approximately 20 cm above the soil surface</tissue>
    </source>
</reference>
<dbReference type="EMBL" id="GBRH01183034">
    <property type="protein sequence ID" value="JAE14862.1"/>
    <property type="molecule type" value="Transcribed_RNA"/>
</dbReference>
<dbReference type="AlphaFoldDB" id="A0A0A9FRF2"/>
<name>A0A0A9FRF2_ARUDO</name>